<dbReference type="AlphaFoldDB" id="A0A1Q6R5G0"/>
<evidence type="ECO:0000256" key="1">
    <source>
        <dbReference type="SAM" id="SignalP"/>
    </source>
</evidence>
<dbReference type="EMBL" id="MNTG01000029">
    <property type="protein sequence ID" value="OLA37566.1"/>
    <property type="molecule type" value="Genomic_DNA"/>
</dbReference>
<sequence>MKKITLLICLMLCGLFVVGGATASAAGKKPMDKEKAVNGLHDSFLFDKEELGELFDRGISYMELKKLCLHAYAAKKPVKEVAQLRDKYVWTRVDYLLGLTPEKLARAEHEYKVDRIHRLFGLDKKLVDKYMRMGYASHQVKRAMFLARHCDKSVEELLAMKTRQQKWGDICEQLGLPRDACMK</sequence>
<accession>A0A1Q6R5G0</accession>
<feature type="chain" id="PRO_5012163245" evidence="1">
    <location>
        <begin position="26"/>
        <end position="183"/>
    </location>
</feature>
<proteinExistence type="predicted"/>
<protein>
    <submittedName>
        <fullName evidence="2">Uncharacterized protein</fullName>
    </submittedName>
</protein>
<evidence type="ECO:0000313" key="3">
    <source>
        <dbReference type="Proteomes" id="UP000186777"/>
    </source>
</evidence>
<dbReference type="RefSeq" id="WP_303679851.1">
    <property type="nucleotide sequence ID" value="NZ_DAWEIQ010000095.1"/>
</dbReference>
<keyword evidence="1" id="KW-0732">Signal</keyword>
<comment type="caution">
    <text evidence="2">The sequence shown here is derived from an EMBL/GenBank/DDBJ whole genome shotgun (WGS) entry which is preliminary data.</text>
</comment>
<gene>
    <name evidence="2" type="ORF">BHW43_05765</name>
</gene>
<organism evidence="2 3">
    <name type="scientific">Phascolarctobacterium succinatutens</name>
    <dbReference type="NCBI Taxonomy" id="626940"/>
    <lineage>
        <taxon>Bacteria</taxon>
        <taxon>Bacillati</taxon>
        <taxon>Bacillota</taxon>
        <taxon>Negativicutes</taxon>
        <taxon>Acidaminococcales</taxon>
        <taxon>Acidaminococcaceae</taxon>
        <taxon>Phascolarctobacterium</taxon>
    </lineage>
</organism>
<reference evidence="2 3" key="1">
    <citation type="journal article" date="2016" name="Nat. Biotechnol.">
        <title>Measurement of bacterial replication rates in microbial communities.</title>
        <authorList>
            <person name="Brown C.T."/>
            <person name="Olm M.R."/>
            <person name="Thomas B.C."/>
            <person name="Banfield J.F."/>
        </authorList>
    </citation>
    <scope>NUCLEOTIDE SEQUENCE [LARGE SCALE GENOMIC DNA]</scope>
    <source>
        <strain evidence="2">46_33</strain>
    </source>
</reference>
<dbReference type="Proteomes" id="UP000186777">
    <property type="component" value="Unassembled WGS sequence"/>
</dbReference>
<evidence type="ECO:0000313" key="2">
    <source>
        <dbReference type="EMBL" id="OLA37566.1"/>
    </source>
</evidence>
<feature type="signal peptide" evidence="1">
    <location>
        <begin position="1"/>
        <end position="25"/>
    </location>
</feature>
<name>A0A1Q6R5G0_9FIRM</name>
<dbReference type="STRING" id="626940.BHW43_05765"/>